<dbReference type="AlphaFoldDB" id="A0A8X6IP79"/>
<evidence type="ECO:0000256" key="2">
    <source>
        <dbReference type="ARBA" id="ARBA00022980"/>
    </source>
</evidence>
<proteinExistence type="inferred from homology"/>
<dbReference type="PANTHER" id="PTHR12884">
    <property type="entry name" value="60S RIBOSOMAL PROTEIN L29"/>
    <property type="match status" value="1"/>
</dbReference>
<dbReference type="PANTHER" id="PTHR12884:SF0">
    <property type="entry name" value="60S RIBOSOMAL PROTEIN L29"/>
    <property type="match status" value="1"/>
</dbReference>
<feature type="region of interest" description="Disordered" evidence="6">
    <location>
        <begin position="180"/>
        <end position="210"/>
    </location>
</feature>
<feature type="compositionally biased region" description="Basic and acidic residues" evidence="6">
    <location>
        <begin position="230"/>
        <end position="240"/>
    </location>
</feature>
<name>A0A8X6IP79_NEPPI</name>
<keyword evidence="8" id="KW-1185">Reference proteome</keyword>
<dbReference type="OrthoDB" id="996720at2759"/>
<comment type="similarity">
    <text evidence="1">Belongs to the eukaryotic ribosomal protein eL29 family.</text>
</comment>
<evidence type="ECO:0000256" key="1">
    <source>
        <dbReference type="ARBA" id="ARBA00010247"/>
    </source>
</evidence>
<dbReference type="GO" id="GO:0022625">
    <property type="term" value="C:cytosolic large ribosomal subunit"/>
    <property type="evidence" value="ECO:0007669"/>
    <property type="project" value="TreeGrafter"/>
</dbReference>
<evidence type="ECO:0000313" key="8">
    <source>
        <dbReference type="Proteomes" id="UP000887013"/>
    </source>
</evidence>
<sequence>MNFEDQMKTSDATAKDQTPPLENVSSLRFKTPMNDTPKPSEKTEKPTEEFLADHSKEVLNLIQLQDAFAKWARLISSTPKDSTTFQNVVTELERNHIALLVQQTALNISLFQLPLKENSLNRIIARVAEKCKKKKNLLKIKLINHLKAKGKTEKDQSVKMDSKPHQKAGRKFLRKLQMAKSKNHTNHNQNRKDHRNGIMRPKRFRKESMKGVCPKFLKNLKYARKHNKKPVLEAKKTETK</sequence>
<dbReference type="Gene3D" id="6.10.140.1730">
    <property type="match status" value="1"/>
</dbReference>
<accession>A0A8X6IP79</accession>
<evidence type="ECO:0000313" key="7">
    <source>
        <dbReference type="EMBL" id="GFS54129.1"/>
    </source>
</evidence>
<reference evidence="7" key="1">
    <citation type="submission" date="2020-08" db="EMBL/GenBank/DDBJ databases">
        <title>Multicomponent nature underlies the extraordinary mechanical properties of spider dragline silk.</title>
        <authorList>
            <person name="Kono N."/>
            <person name="Nakamura H."/>
            <person name="Mori M."/>
            <person name="Yoshida Y."/>
            <person name="Ohtoshi R."/>
            <person name="Malay A.D."/>
            <person name="Moran D.A.P."/>
            <person name="Tomita M."/>
            <person name="Numata K."/>
            <person name="Arakawa K."/>
        </authorList>
    </citation>
    <scope>NUCLEOTIDE SEQUENCE</scope>
</reference>
<comment type="caution">
    <text evidence="7">The sequence shown here is derived from an EMBL/GenBank/DDBJ whole genome shotgun (WGS) entry which is preliminary data.</text>
</comment>
<evidence type="ECO:0000256" key="6">
    <source>
        <dbReference type="SAM" id="MobiDB-lite"/>
    </source>
</evidence>
<keyword evidence="3" id="KW-0687">Ribonucleoprotein</keyword>
<dbReference type="Proteomes" id="UP000887013">
    <property type="component" value="Unassembled WGS sequence"/>
</dbReference>
<feature type="region of interest" description="Disordered" evidence="6">
    <location>
        <begin position="1"/>
        <end position="46"/>
    </location>
</feature>
<organism evidence="7 8">
    <name type="scientific">Nephila pilipes</name>
    <name type="common">Giant wood spider</name>
    <name type="synonym">Nephila maculata</name>
    <dbReference type="NCBI Taxonomy" id="299642"/>
    <lineage>
        <taxon>Eukaryota</taxon>
        <taxon>Metazoa</taxon>
        <taxon>Ecdysozoa</taxon>
        <taxon>Arthropoda</taxon>
        <taxon>Chelicerata</taxon>
        <taxon>Arachnida</taxon>
        <taxon>Araneae</taxon>
        <taxon>Araneomorphae</taxon>
        <taxon>Entelegynae</taxon>
        <taxon>Araneoidea</taxon>
        <taxon>Nephilidae</taxon>
        <taxon>Nephila</taxon>
    </lineage>
</organism>
<dbReference type="InterPro" id="IPR002673">
    <property type="entry name" value="Ribosomal_eL29"/>
</dbReference>
<keyword evidence="2" id="KW-0689">Ribosomal protein</keyword>
<evidence type="ECO:0000256" key="5">
    <source>
        <dbReference type="ARBA" id="ARBA00035328"/>
    </source>
</evidence>
<dbReference type="GO" id="GO:0003735">
    <property type="term" value="F:structural constituent of ribosome"/>
    <property type="evidence" value="ECO:0007669"/>
    <property type="project" value="InterPro"/>
</dbReference>
<dbReference type="EMBL" id="BMAW01046195">
    <property type="protein sequence ID" value="GFS54129.1"/>
    <property type="molecule type" value="Genomic_DNA"/>
</dbReference>
<protein>
    <recommendedName>
        <fullName evidence="4">Large ribosomal subunit protein eL29</fullName>
    </recommendedName>
    <alternativeName>
        <fullName evidence="5">60S ribosomal protein L29</fullName>
    </alternativeName>
</protein>
<dbReference type="GO" id="GO:0002181">
    <property type="term" value="P:cytoplasmic translation"/>
    <property type="evidence" value="ECO:0007669"/>
    <property type="project" value="TreeGrafter"/>
</dbReference>
<evidence type="ECO:0000256" key="4">
    <source>
        <dbReference type="ARBA" id="ARBA00035222"/>
    </source>
</evidence>
<evidence type="ECO:0000256" key="3">
    <source>
        <dbReference type="ARBA" id="ARBA00023274"/>
    </source>
</evidence>
<dbReference type="Pfam" id="PF01779">
    <property type="entry name" value="Ribosomal_L29e"/>
    <property type="match status" value="1"/>
</dbReference>
<gene>
    <name evidence="7" type="ORF">NPIL_651591</name>
</gene>
<feature type="region of interest" description="Disordered" evidence="6">
    <location>
        <begin position="221"/>
        <end position="240"/>
    </location>
</feature>